<proteinExistence type="inferred from homology"/>
<protein>
    <recommendedName>
        <fullName evidence="4">DNA topoisomerase</fullName>
        <ecNumber evidence="4">5.6.2.1</ecNumber>
    </recommendedName>
</protein>
<evidence type="ECO:0000256" key="9">
    <source>
        <dbReference type="ARBA" id="ARBA00023235"/>
    </source>
</evidence>
<dbReference type="EC" id="5.6.2.1" evidence="4"/>
<dbReference type="AlphaFoldDB" id="A0A2R7Y6U4"/>
<dbReference type="PRINTS" id="PR00417">
    <property type="entry name" value="PRTPISMRASEI"/>
</dbReference>
<dbReference type="GO" id="GO:0006265">
    <property type="term" value="P:DNA topological change"/>
    <property type="evidence" value="ECO:0007669"/>
    <property type="project" value="InterPro"/>
</dbReference>
<dbReference type="Pfam" id="PF01131">
    <property type="entry name" value="Topoisom_bac"/>
    <property type="match status" value="1"/>
</dbReference>
<keyword evidence="9 12" id="KW-0413">Isomerase</keyword>
<feature type="domain" description="Toprim" evidence="10">
    <location>
        <begin position="6"/>
        <end position="139"/>
    </location>
</feature>
<dbReference type="InterPro" id="IPR005739">
    <property type="entry name" value="TopoI_arch"/>
</dbReference>
<dbReference type="InterPro" id="IPR023406">
    <property type="entry name" value="Topo_IA_AS"/>
</dbReference>
<evidence type="ECO:0000259" key="10">
    <source>
        <dbReference type="PROSITE" id="PS50880"/>
    </source>
</evidence>
<dbReference type="InterPro" id="IPR013497">
    <property type="entry name" value="Topo_IA_cen"/>
</dbReference>
<comment type="cofactor">
    <cofactor evidence="2">
        <name>Mg(2+)</name>
        <dbReference type="ChEBI" id="CHEBI:18420"/>
    </cofactor>
</comment>
<dbReference type="GO" id="GO:0006281">
    <property type="term" value="P:DNA repair"/>
    <property type="evidence" value="ECO:0007669"/>
    <property type="project" value="TreeGrafter"/>
</dbReference>
<evidence type="ECO:0000256" key="6">
    <source>
        <dbReference type="ARBA" id="ARBA00022833"/>
    </source>
</evidence>
<evidence type="ECO:0000256" key="2">
    <source>
        <dbReference type="ARBA" id="ARBA00001946"/>
    </source>
</evidence>
<dbReference type="PANTHER" id="PTHR11390:SF26">
    <property type="entry name" value="DNA TOPOISOMERASE 1"/>
    <property type="match status" value="1"/>
</dbReference>
<sequence>MSNASYVLIIAEKPKAASKIAQALGISSRKVLGRVPIWEGFFKGRKAIVAPAAGHLFSLATNEKGYPVFNYFWVPRWEVDKNSKHTREYFNVLRSLAKNADEFINACDYDIEGSVIGYLIIKHFGDVRKSKRVKFSSLTKEELIKAFDKLQPLDLDLVEAGLCRHELDWVWGINVSRALMDYYKTVFNESFVLSAGRVQSPTLIEVLKRHVEIETFVPEVSFNVAVYVTLNGRKVKLENEFEPPLTKSRAENILKELRKVGFLEVVNVVKESRRLNPPPPFNLSDLQYEAYRLFKMSPSETLRVAESLYLDQLISYPRTNSQKLPKDLNHLSIIKSLRNIKDYREYIDEVLMKKRVLEPVEGVKEDSAHPAIYPTGYLPRRKLTDKESLIYDLIVRRYLASLSDPAVINVVKISFKASLYNFSYTTQEVLKEGWMGLYPNQLKNYVGLGDLNVRVGSKVKVERAILIKTFSRPPPRYNKSTLLKWMESENIGTEATRAEIIETLFKRGYLKQVRNGLDITDLGIKIANVLMNLFAELSSVQLTREFEDKLNKIISNQIKRGEVIEDAIKLLKPRLLSVKNLLEDKDLSKLLELSGEGVGKRRCVLCSRSVKYVINGNNLCEFHGIAYQNVIRKFNVWKERAGLDFKSYVEELSKTSLCGTYVKEVLTLFK</sequence>
<dbReference type="CDD" id="cd00186">
    <property type="entry name" value="TOP1Ac"/>
    <property type="match status" value="1"/>
</dbReference>
<accession>A0A2R7Y6U4</accession>
<evidence type="ECO:0000256" key="7">
    <source>
        <dbReference type="ARBA" id="ARBA00023029"/>
    </source>
</evidence>
<evidence type="ECO:0000313" key="13">
    <source>
        <dbReference type="Proteomes" id="UP000244093"/>
    </source>
</evidence>
<evidence type="ECO:0000256" key="8">
    <source>
        <dbReference type="ARBA" id="ARBA00023125"/>
    </source>
</evidence>
<dbReference type="PROSITE" id="PS00396">
    <property type="entry name" value="TOPO_IA_1"/>
    <property type="match status" value="1"/>
</dbReference>
<dbReference type="InterPro" id="IPR003602">
    <property type="entry name" value="Topo_IA_DNA-bd_dom"/>
</dbReference>
<dbReference type="NCBIfam" id="TIGR01057">
    <property type="entry name" value="topA_arch"/>
    <property type="match status" value="1"/>
</dbReference>
<dbReference type="GO" id="GO:0006310">
    <property type="term" value="P:DNA recombination"/>
    <property type="evidence" value="ECO:0007669"/>
    <property type="project" value="TreeGrafter"/>
</dbReference>
<dbReference type="InterPro" id="IPR000380">
    <property type="entry name" value="Topo_IA"/>
</dbReference>
<dbReference type="SUPFAM" id="SSF56712">
    <property type="entry name" value="Prokaryotic type I DNA topoisomerase"/>
    <property type="match status" value="1"/>
</dbReference>
<dbReference type="SMART" id="SM00493">
    <property type="entry name" value="TOPRIM"/>
    <property type="match status" value="1"/>
</dbReference>
<evidence type="ECO:0000259" key="11">
    <source>
        <dbReference type="PROSITE" id="PS52039"/>
    </source>
</evidence>
<dbReference type="InterPro" id="IPR003601">
    <property type="entry name" value="Topo_IA_2"/>
</dbReference>
<feature type="domain" description="Topo IA-type catalytic" evidence="11">
    <location>
        <begin position="154"/>
        <end position="576"/>
    </location>
</feature>
<dbReference type="PANTHER" id="PTHR11390">
    <property type="entry name" value="PROKARYOTIC DNA TOPOISOMERASE"/>
    <property type="match status" value="1"/>
</dbReference>
<reference evidence="12 13" key="1">
    <citation type="journal article" date="2018" name="Syst. Appl. Microbiol.">
        <title>A new symbiotic nanoarchaeote (Candidatus Nanoclepta minutus) and its host (Zestosphaera tikiterensis gen. nov., sp. nov.) from a New Zealand hot spring.</title>
        <authorList>
            <person name="St John E."/>
            <person name="Liu Y."/>
            <person name="Podar M."/>
            <person name="Stott M.B."/>
            <person name="Meneghin J."/>
            <person name="Chen Z."/>
            <person name="Lagutin K."/>
            <person name="Mitchell K."/>
            <person name="Reysenbach A.L."/>
        </authorList>
    </citation>
    <scope>NUCLEOTIDE SEQUENCE [LARGE SCALE GENOMIC DNA]</scope>
    <source>
        <strain evidence="12">NZ3</strain>
    </source>
</reference>
<evidence type="ECO:0000313" key="12">
    <source>
        <dbReference type="EMBL" id="PUA33250.1"/>
    </source>
</evidence>
<dbReference type="NCBIfam" id="NF004438">
    <property type="entry name" value="PRK05776.1"/>
    <property type="match status" value="1"/>
</dbReference>
<dbReference type="InterPro" id="IPR034144">
    <property type="entry name" value="TOPRIM_TopoIII"/>
</dbReference>
<comment type="similarity">
    <text evidence="3">Belongs to the type IA topoisomerase family.</text>
</comment>
<dbReference type="FunFam" id="1.10.290.10:FF:000003">
    <property type="entry name" value="DNA topoisomerase"/>
    <property type="match status" value="1"/>
</dbReference>
<dbReference type="Pfam" id="PF01751">
    <property type="entry name" value="Toprim"/>
    <property type="match status" value="1"/>
</dbReference>
<dbReference type="InterPro" id="IPR013826">
    <property type="entry name" value="Topo_IA_cen_sub3"/>
</dbReference>
<keyword evidence="7" id="KW-0799">Topoisomerase</keyword>
<dbReference type="InterPro" id="IPR013825">
    <property type="entry name" value="Topo_IA_cen_sub2"/>
</dbReference>
<dbReference type="SMART" id="SM00436">
    <property type="entry name" value="TOP1Bc"/>
    <property type="match status" value="1"/>
</dbReference>
<organism evidence="12 13">
    <name type="scientific">Zestosphaera tikiterensis</name>
    <dbReference type="NCBI Taxonomy" id="1973259"/>
    <lineage>
        <taxon>Archaea</taxon>
        <taxon>Thermoproteota</taxon>
        <taxon>Thermoprotei</taxon>
        <taxon>Desulfurococcales</taxon>
        <taxon>Desulfurococcaceae</taxon>
        <taxon>Zestosphaera</taxon>
    </lineage>
</organism>
<dbReference type="InterPro" id="IPR006171">
    <property type="entry name" value="TOPRIM_dom"/>
</dbReference>
<dbReference type="GO" id="GO:0046872">
    <property type="term" value="F:metal ion binding"/>
    <property type="evidence" value="ECO:0007669"/>
    <property type="project" value="UniProtKB-KW"/>
</dbReference>
<comment type="catalytic activity">
    <reaction evidence="1">
        <text>ATP-independent breakage of single-stranded DNA, followed by passage and rejoining.</text>
        <dbReference type="EC" id="5.6.2.1"/>
    </reaction>
</comment>
<dbReference type="Gene3D" id="3.40.50.140">
    <property type="match status" value="1"/>
</dbReference>
<dbReference type="Proteomes" id="UP000244093">
    <property type="component" value="Unassembled WGS sequence"/>
</dbReference>
<comment type="caution">
    <text evidence="12">The sequence shown here is derived from an EMBL/GenBank/DDBJ whole genome shotgun (WGS) entry which is preliminary data.</text>
</comment>
<dbReference type="Gene3D" id="1.10.290.10">
    <property type="entry name" value="Topoisomerase I, domain 4"/>
    <property type="match status" value="1"/>
</dbReference>
<evidence type="ECO:0000256" key="4">
    <source>
        <dbReference type="ARBA" id="ARBA00012891"/>
    </source>
</evidence>
<name>A0A2R7Y6U4_9CREN</name>
<dbReference type="GO" id="GO:0003917">
    <property type="term" value="F:DNA topoisomerase type I (single strand cut, ATP-independent) activity"/>
    <property type="evidence" value="ECO:0007669"/>
    <property type="project" value="UniProtKB-EC"/>
</dbReference>
<evidence type="ECO:0000256" key="3">
    <source>
        <dbReference type="ARBA" id="ARBA00009446"/>
    </source>
</evidence>
<keyword evidence="5" id="KW-0479">Metal-binding</keyword>
<evidence type="ECO:0000256" key="1">
    <source>
        <dbReference type="ARBA" id="ARBA00000213"/>
    </source>
</evidence>
<dbReference type="Gene3D" id="2.70.20.10">
    <property type="entry name" value="Topoisomerase I, domain 3"/>
    <property type="match status" value="1"/>
</dbReference>
<dbReference type="PROSITE" id="PS52039">
    <property type="entry name" value="TOPO_IA_2"/>
    <property type="match status" value="1"/>
</dbReference>
<dbReference type="InterPro" id="IPR013824">
    <property type="entry name" value="Topo_IA_cen_sub1"/>
</dbReference>
<dbReference type="Gene3D" id="1.10.460.10">
    <property type="entry name" value="Topoisomerase I, domain 2"/>
    <property type="match status" value="1"/>
</dbReference>
<evidence type="ECO:0000256" key="5">
    <source>
        <dbReference type="ARBA" id="ARBA00022723"/>
    </source>
</evidence>
<dbReference type="EMBL" id="NBVN01000002">
    <property type="protein sequence ID" value="PUA33250.1"/>
    <property type="molecule type" value="Genomic_DNA"/>
</dbReference>
<dbReference type="CDD" id="cd03362">
    <property type="entry name" value="TOPRIM_TopoIA_TopoIII"/>
    <property type="match status" value="1"/>
</dbReference>
<dbReference type="GO" id="GO:0003677">
    <property type="term" value="F:DNA binding"/>
    <property type="evidence" value="ECO:0007669"/>
    <property type="project" value="UniProtKB-KW"/>
</dbReference>
<keyword evidence="8" id="KW-0238">DNA-binding</keyword>
<dbReference type="InterPro" id="IPR023405">
    <property type="entry name" value="Topo_IA_core_domain"/>
</dbReference>
<keyword evidence="6" id="KW-0862">Zinc</keyword>
<dbReference type="SMART" id="SM00437">
    <property type="entry name" value="TOP1Ac"/>
    <property type="match status" value="1"/>
</dbReference>
<dbReference type="PROSITE" id="PS50880">
    <property type="entry name" value="TOPRIM"/>
    <property type="match status" value="1"/>
</dbReference>
<gene>
    <name evidence="12" type="ORF">B7O98_02105</name>
</gene>